<keyword evidence="4" id="KW-1133">Transmembrane helix</keyword>
<feature type="transmembrane region" description="Helical" evidence="4">
    <location>
        <begin position="12"/>
        <end position="36"/>
    </location>
</feature>
<accession>A0ABU6JFA8</accession>
<dbReference type="PANTHER" id="PTHR35603">
    <property type="match status" value="1"/>
</dbReference>
<dbReference type="InterPro" id="IPR051407">
    <property type="entry name" value="Bact_OM_lipoprot/Surf_antigen"/>
</dbReference>
<comment type="subcellular location">
    <subcellularLocation>
        <location evidence="1">Membrane</location>
    </subcellularLocation>
</comment>
<dbReference type="Pfam" id="PF05433">
    <property type="entry name" value="Rick_17kDa_Anti"/>
    <property type="match status" value="1"/>
</dbReference>
<proteinExistence type="predicted"/>
<dbReference type="EMBL" id="JAWIIV010000029">
    <property type="protein sequence ID" value="MEC4722366.1"/>
    <property type="molecule type" value="Genomic_DNA"/>
</dbReference>
<evidence type="ECO:0000256" key="2">
    <source>
        <dbReference type="ARBA" id="ARBA00023136"/>
    </source>
</evidence>
<gene>
    <name evidence="6" type="ORF">RY831_24700</name>
</gene>
<comment type="caution">
    <text evidence="6">The sequence shown here is derived from an EMBL/GenBank/DDBJ whole genome shotgun (WGS) entry which is preliminary data.</text>
</comment>
<feature type="region of interest" description="Disordered" evidence="3">
    <location>
        <begin position="84"/>
        <end position="114"/>
    </location>
</feature>
<dbReference type="Proteomes" id="UP001352263">
    <property type="component" value="Unassembled WGS sequence"/>
</dbReference>
<dbReference type="PANTHER" id="PTHR35603:SF2">
    <property type="entry name" value="OUTER MEMBRANE LIPOPROTEIN"/>
    <property type="match status" value="1"/>
</dbReference>
<reference evidence="6 7" key="1">
    <citation type="submission" date="2023-10" db="EMBL/GenBank/DDBJ databases">
        <title>Noviherbaspirillum sp. CPCC 100848 genome assembly.</title>
        <authorList>
            <person name="Li X.Y."/>
            <person name="Fang X.M."/>
        </authorList>
    </citation>
    <scope>NUCLEOTIDE SEQUENCE [LARGE SCALE GENOMIC DNA]</scope>
    <source>
        <strain evidence="6 7">CPCC 100848</strain>
    </source>
</reference>
<keyword evidence="7" id="KW-1185">Reference proteome</keyword>
<name>A0ABU6JFA8_9BURK</name>
<feature type="domain" description="Glycine zipper 2TM" evidence="5">
    <location>
        <begin position="142"/>
        <end position="183"/>
    </location>
</feature>
<evidence type="ECO:0000313" key="7">
    <source>
        <dbReference type="Proteomes" id="UP001352263"/>
    </source>
</evidence>
<evidence type="ECO:0000256" key="1">
    <source>
        <dbReference type="ARBA" id="ARBA00004370"/>
    </source>
</evidence>
<keyword evidence="2 4" id="KW-0472">Membrane</keyword>
<organism evidence="6 7">
    <name type="scientific">Noviherbaspirillum album</name>
    <dbReference type="NCBI Taxonomy" id="3080276"/>
    <lineage>
        <taxon>Bacteria</taxon>
        <taxon>Pseudomonadati</taxon>
        <taxon>Pseudomonadota</taxon>
        <taxon>Betaproteobacteria</taxon>
        <taxon>Burkholderiales</taxon>
        <taxon>Oxalobacteraceae</taxon>
        <taxon>Noviherbaspirillum</taxon>
    </lineage>
</organism>
<feature type="compositionally biased region" description="Polar residues" evidence="3">
    <location>
        <begin position="104"/>
        <end position="113"/>
    </location>
</feature>
<dbReference type="RefSeq" id="WP_326509042.1">
    <property type="nucleotide sequence ID" value="NZ_JAWIIV010000029.1"/>
</dbReference>
<protein>
    <submittedName>
        <fullName evidence="6">Glycine zipper 2TM domain-containing protein</fullName>
    </submittedName>
</protein>
<evidence type="ECO:0000256" key="3">
    <source>
        <dbReference type="SAM" id="MobiDB-lite"/>
    </source>
</evidence>
<sequence>MESNKTANRMHPLVAGAAVSVMVVSLTGVAAMTGMLPNSHGSITSPSGNSLGSSIGEAAAATSPAALLQGEPDREQADSVLPQAPGRLVDDSDAPPSSALAGTRRQNSAQPSTVAKAPAACRSCGHVESVQIIKQAAESSGIGMLAGAVLGGVLGNQIGDGSGRKIATVAGAVGGGYAGNEVEKRTRANTSYHVRVRMENGAVRTFPFTKQPSWSAGDRVRIVKGRLAARA</sequence>
<keyword evidence="4" id="KW-0812">Transmembrane</keyword>
<dbReference type="InterPro" id="IPR008816">
    <property type="entry name" value="Gly_zipper_2TM_dom"/>
</dbReference>
<evidence type="ECO:0000259" key="5">
    <source>
        <dbReference type="Pfam" id="PF05433"/>
    </source>
</evidence>
<evidence type="ECO:0000256" key="4">
    <source>
        <dbReference type="SAM" id="Phobius"/>
    </source>
</evidence>
<evidence type="ECO:0000313" key="6">
    <source>
        <dbReference type="EMBL" id="MEC4722366.1"/>
    </source>
</evidence>